<name>A0A2M7UWY9_9BACT</name>
<evidence type="ECO:0000259" key="1">
    <source>
        <dbReference type="Pfam" id="PF13243"/>
    </source>
</evidence>
<feature type="domain" description="Squalene cyclase C-terminal" evidence="1">
    <location>
        <begin position="236"/>
        <end position="353"/>
    </location>
</feature>
<dbReference type="SUPFAM" id="SSF48239">
    <property type="entry name" value="Terpenoid cyclases/Protein prenyltransferases"/>
    <property type="match status" value="1"/>
</dbReference>
<dbReference type="CDD" id="cd00688">
    <property type="entry name" value="ISOPREN_C2_like"/>
    <property type="match status" value="1"/>
</dbReference>
<dbReference type="Pfam" id="PF13243">
    <property type="entry name" value="SQHop_cyclase_C"/>
    <property type="match status" value="1"/>
</dbReference>
<gene>
    <name evidence="2" type="ORF">COX91_00045</name>
</gene>
<dbReference type="Gene3D" id="1.50.10.20">
    <property type="match status" value="1"/>
</dbReference>
<protein>
    <recommendedName>
        <fullName evidence="1">Squalene cyclase C-terminal domain-containing protein</fullName>
    </recommendedName>
</protein>
<dbReference type="Proteomes" id="UP000230081">
    <property type="component" value="Unassembled WGS sequence"/>
</dbReference>
<evidence type="ECO:0000313" key="3">
    <source>
        <dbReference type="Proteomes" id="UP000230081"/>
    </source>
</evidence>
<dbReference type="InterPro" id="IPR008930">
    <property type="entry name" value="Terpenoid_cyclase/PrenylTrfase"/>
</dbReference>
<evidence type="ECO:0000313" key="2">
    <source>
        <dbReference type="EMBL" id="PIZ88457.1"/>
    </source>
</evidence>
<organism evidence="2 3">
    <name type="scientific">Candidatus Nealsonbacteria bacterium CG_4_10_14_0_2_um_filter_39_15</name>
    <dbReference type="NCBI Taxonomy" id="1974681"/>
    <lineage>
        <taxon>Bacteria</taxon>
        <taxon>Candidatus Nealsoniibacteriota</taxon>
    </lineage>
</organism>
<accession>A0A2M7UWY9</accession>
<dbReference type="InterPro" id="IPR051588">
    <property type="entry name" value="Cobalamin_Transport"/>
</dbReference>
<reference evidence="3" key="1">
    <citation type="submission" date="2017-09" db="EMBL/GenBank/DDBJ databases">
        <title>Depth-based differentiation of microbial function through sediment-hosted aquifers and enrichment of novel symbionts in the deep terrestrial subsurface.</title>
        <authorList>
            <person name="Probst A.J."/>
            <person name="Ladd B."/>
            <person name="Jarett J.K."/>
            <person name="Geller-Mcgrath D.E."/>
            <person name="Sieber C.M.K."/>
            <person name="Emerson J.B."/>
            <person name="Anantharaman K."/>
            <person name="Thomas B.C."/>
            <person name="Malmstrom R."/>
            <person name="Stieglmeier M."/>
            <person name="Klingl A."/>
            <person name="Woyke T."/>
            <person name="Ryan C.M."/>
            <person name="Banfield J.F."/>
        </authorList>
    </citation>
    <scope>NUCLEOTIDE SEQUENCE [LARGE SCALE GENOMIC DNA]</scope>
</reference>
<comment type="caution">
    <text evidence="2">The sequence shown here is derived from an EMBL/GenBank/DDBJ whole genome shotgun (WGS) entry which is preliminary data.</text>
</comment>
<proteinExistence type="predicted"/>
<dbReference type="EMBL" id="PFPA01000002">
    <property type="protein sequence ID" value="PIZ88457.1"/>
    <property type="molecule type" value="Genomic_DNA"/>
</dbReference>
<dbReference type="AlphaFoldDB" id="A0A2M7UWY9"/>
<dbReference type="PANTHER" id="PTHR10559:SF18">
    <property type="entry name" value="TRANSCOBALAMIN II"/>
    <property type="match status" value="1"/>
</dbReference>
<sequence length="585" mass="62093">MNGVNPPVGIDKSVLKNGDIVFLYFGNQRQVTLSTAVATIGASFTATAQKYDPVNNAYVASTGFIIGVTQPNPNPNDWWNPIEIATSTADANGQAVFTINTAGIYNVGIKEYGNIYDSYFPLTTLTITAPVPSSGGSVILPTASGGGTATVISSPKVDLGKAIDFLIAKQGADGSYGSSLQTDWAAIALASTNPNGSAAQKTKSYLLADPDPLIGMNPVSDYARRAMALMSLNISPYDGTKTNYIKKIISLYDGQQFGDASLYNDDIFALMVLAKAGYTADDEIIQNAVNFIISKQQVEGSWAGTDLTAAAIQALTPLSSLTEVTSALEKARNFLADAQATNGGFGNTYATAWAMQAIAALGENSSDWQKNGQTPESYLALSQGADGGLEKDNTYEANRIWATSYAIPAIQSKPWFNIMQNFSKQAEPALVEISVNEINIAADEIATSTLEKLDIATSSPEVLITASSTESSLQIKTVEEKIEPKTVDVFPEPVKPRVLSAKIVSPEPINMGNIKIEKKPNQEITQRETAPADAAIQASVQDNGGMAWATAKEKINTMAKKVLYFVTDGVAAAAALILKLLEFVL</sequence>
<dbReference type="PANTHER" id="PTHR10559">
    <property type="entry name" value="TRANSCOBALAMIN-1/GASTRIC INTRINSIC FACTOR"/>
    <property type="match status" value="1"/>
</dbReference>
<dbReference type="InterPro" id="IPR032696">
    <property type="entry name" value="SQ_cyclase_C"/>
</dbReference>